<evidence type="ECO:0000313" key="3">
    <source>
        <dbReference type="Proteomes" id="UP000198795"/>
    </source>
</evidence>
<dbReference type="Gene3D" id="1.10.3680.10">
    <property type="entry name" value="TerB-like"/>
    <property type="match status" value="1"/>
</dbReference>
<accession>A0A1H0N1A2</accession>
<dbReference type="CDD" id="cd07178">
    <property type="entry name" value="terB_like_YebE"/>
    <property type="match status" value="1"/>
</dbReference>
<dbReference type="Proteomes" id="UP000198795">
    <property type="component" value="Unassembled WGS sequence"/>
</dbReference>
<dbReference type="Pfam" id="PF04391">
    <property type="entry name" value="DUF533"/>
    <property type="match status" value="1"/>
</dbReference>
<protein>
    <submittedName>
        <fullName evidence="2">Uncharacterized membrane protein YebE, DUF533 family</fullName>
    </submittedName>
</protein>
<sequence length="331" mass="33507">MFDAKSLLDALVGGAKPAHTSGAPDTTAHGDPLGDLLRNIIPDKNSENAGAAAPPSSSGDDIGDILNNLKEKIGAEGGLGDILGQVFGQATSGVREGAGKIDEATGASDSVGDAVRQLSGKSPEELIATVREMIANNQLGAGAALGGLGALILGTQTGRSVAVGAAKIGALALIGGLAYKAYQNYQQGRPLITGKDEVVAEPPPGSGFEPSAVSNSEALTLIRTMVAAAAADGRVDSIEQNAILSSLPQHGLNGEAEEFLAAQLNHPASIDEIAGAIRSKEEAVRVYTAARITIEPDSDAEKDFLASLASRLNIEPELAAHLNASARQVGA</sequence>
<feature type="compositionally biased region" description="Low complexity" evidence="1">
    <location>
        <begin position="49"/>
        <end position="59"/>
    </location>
</feature>
<dbReference type="SUPFAM" id="SSF158682">
    <property type="entry name" value="TerB-like"/>
    <property type="match status" value="1"/>
</dbReference>
<evidence type="ECO:0000313" key="2">
    <source>
        <dbReference type="EMBL" id="SDO86150.1"/>
    </source>
</evidence>
<dbReference type="InterPro" id="IPR029024">
    <property type="entry name" value="TerB-like"/>
</dbReference>
<comment type="caution">
    <text evidence="2">The sequence shown here is derived from an EMBL/GenBank/DDBJ whole genome shotgun (WGS) entry which is preliminary data.</text>
</comment>
<dbReference type="RefSeq" id="WP_090228145.1">
    <property type="nucleotide sequence ID" value="NZ_FNJC01000002.1"/>
</dbReference>
<evidence type="ECO:0000256" key="1">
    <source>
        <dbReference type="SAM" id="MobiDB-lite"/>
    </source>
</evidence>
<name>A0A1H0N1A2_9HYPH</name>
<dbReference type="InterPro" id="IPR007486">
    <property type="entry name" value="YebE"/>
</dbReference>
<gene>
    <name evidence="2" type="ORF">SAMN04488061_1844</name>
</gene>
<reference evidence="2 3" key="1">
    <citation type="submission" date="2016-10" db="EMBL/GenBank/DDBJ databases">
        <authorList>
            <person name="Varghese N."/>
            <person name="Submissions S."/>
        </authorList>
    </citation>
    <scope>NUCLEOTIDE SEQUENCE [LARGE SCALE GENOMIC DNA]</scope>
    <source>
        <strain evidence="2 3">CGMCC 1.6497</strain>
    </source>
</reference>
<keyword evidence="3" id="KW-1185">Reference proteome</keyword>
<organism evidence="2 3">
    <name type="scientific">Filomicrobium insigne</name>
    <dbReference type="NCBI Taxonomy" id="418854"/>
    <lineage>
        <taxon>Bacteria</taxon>
        <taxon>Pseudomonadati</taxon>
        <taxon>Pseudomonadota</taxon>
        <taxon>Alphaproteobacteria</taxon>
        <taxon>Hyphomicrobiales</taxon>
        <taxon>Hyphomicrobiaceae</taxon>
        <taxon>Filomicrobium</taxon>
    </lineage>
</organism>
<feature type="region of interest" description="Disordered" evidence="1">
    <location>
        <begin position="15"/>
        <end position="64"/>
    </location>
</feature>
<dbReference type="EMBL" id="FNJC01000002">
    <property type="protein sequence ID" value="SDO86150.1"/>
    <property type="molecule type" value="Genomic_DNA"/>
</dbReference>
<proteinExistence type="predicted"/>